<keyword evidence="2" id="KW-1185">Reference proteome</keyword>
<protein>
    <submittedName>
        <fullName evidence="1">Uncharacterized protein</fullName>
    </submittedName>
</protein>
<dbReference type="Proteomes" id="UP000501003">
    <property type="component" value="Chromosome"/>
</dbReference>
<organism evidence="1 2">
    <name type="scientific">Aquiluna borgnonia</name>
    <dbReference type="NCBI Taxonomy" id="2499157"/>
    <lineage>
        <taxon>Bacteria</taxon>
        <taxon>Bacillati</taxon>
        <taxon>Actinomycetota</taxon>
        <taxon>Actinomycetes</taxon>
        <taxon>Micrococcales</taxon>
        <taxon>Microbacteriaceae</taxon>
        <taxon>Luna cluster</taxon>
        <taxon>Luna-1 subcluster</taxon>
        <taxon>Aquiluna</taxon>
    </lineage>
</organism>
<proteinExistence type="predicted"/>
<evidence type="ECO:0000313" key="2">
    <source>
        <dbReference type="Proteomes" id="UP000501003"/>
    </source>
</evidence>
<sequence>MSEKQVTLIGVYKANGGVVGELSYFFGHLVGVRSCSLCDVTHSPVMKKAKFKDLEKRLKAELGITFKLVHMNERNAEELKASSGREPCVLLRYDDGGISMLLDYVELKAIDGSVESFEKLLRSRLDFYL</sequence>
<name>A0A7D4Q5N9_9MICO</name>
<dbReference type="AlphaFoldDB" id="A0A7D4Q5N9"/>
<accession>A0A7D4Q5N9</accession>
<reference evidence="1 2" key="1">
    <citation type="submission" date="2020-05" db="EMBL/GenBank/DDBJ databases">
        <title>Aquirufa sp. strain 15G-AUS-rot a new Aquirufa species.</title>
        <authorList>
            <person name="Pitt A."/>
            <person name="Hahn M.W."/>
        </authorList>
    </citation>
    <scope>NUCLEOTIDE SEQUENCE [LARGE SCALE GENOMIC DNA]</scope>
    <source>
        <strain evidence="1 2">15G-AUS-rot</strain>
    </source>
</reference>
<dbReference type="RefSeq" id="WP_173493199.1">
    <property type="nucleotide sequence ID" value="NZ_CP054056.1"/>
</dbReference>
<evidence type="ECO:0000313" key="1">
    <source>
        <dbReference type="EMBL" id="QKJ24902.1"/>
    </source>
</evidence>
<dbReference type="EMBL" id="CP054056">
    <property type="protein sequence ID" value="QKJ24902.1"/>
    <property type="molecule type" value="Genomic_DNA"/>
</dbReference>
<gene>
    <name evidence="1" type="ORF">HRU87_01465</name>
</gene>
<dbReference type="KEGG" id="aqg:HRU87_01465"/>